<reference evidence="1" key="2">
    <citation type="submission" date="2022-06" db="UniProtKB">
        <authorList>
            <consortium name="EnsemblMetazoa"/>
        </authorList>
    </citation>
    <scope>IDENTIFICATION</scope>
    <source>
        <strain evidence="1">DF5081</strain>
    </source>
</reference>
<dbReference type="EnsemblMetazoa" id="CJA18582.1">
    <property type="protein sequence ID" value="CJA18582.1"/>
    <property type="gene ID" value="WBGene00137786"/>
</dbReference>
<accession>A0A8R1E1Z6</accession>
<keyword evidence="2" id="KW-1185">Reference proteome</keyword>
<protein>
    <submittedName>
        <fullName evidence="1">Uncharacterized protein</fullName>
    </submittedName>
</protein>
<evidence type="ECO:0000313" key="1">
    <source>
        <dbReference type="EnsemblMetazoa" id="CJA18582.1"/>
    </source>
</evidence>
<name>A0A8R1E1Z6_CAEJA</name>
<organism evidence="1 2">
    <name type="scientific">Caenorhabditis japonica</name>
    <dbReference type="NCBI Taxonomy" id="281687"/>
    <lineage>
        <taxon>Eukaryota</taxon>
        <taxon>Metazoa</taxon>
        <taxon>Ecdysozoa</taxon>
        <taxon>Nematoda</taxon>
        <taxon>Chromadorea</taxon>
        <taxon>Rhabditida</taxon>
        <taxon>Rhabditina</taxon>
        <taxon>Rhabditomorpha</taxon>
        <taxon>Rhabditoidea</taxon>
        <taxon>Rhabditidae</taxon>
        <taxon>Peloderinae</taxon>
        <taxon>Caenorhabditis</taxon>
    </lineage>
</organism>
<dbReference type="AlphaFoldDB" id="A0A8R1E1Z6"/>
<evidence type="ECO:0000313" key="2">
    <source>
        <dbReference type="Proteomes" id="UP000005237"/>
    </source>
</evidence>
<dbReference type="Proteomes" id="UP000005237">
    <property type="component" value="Unassembled WGS sequence"/>
</dbReference>
<proteinExistence type="predicted"/>
<dbReference type="PANTHER" id="PTHR37972:SF3">
    <property type="entry name" value="PROTEIN CBG11222"/>
    <property type="match status" value="1"/>
</dbReference>
<dbReference type="PANTHER" id="PTHR37972">
    <property type="entry name" value="PROTEIN CBG25533"/>
    <property type="match status" value="1"/>
</dbReference>
<dbReference type="OMA" id="AESEDWY"/>
<reference evidence="2" key="1">
    <citation type="submission" date="2010-08" db="EMBL/GenBank/DDBJ databases">
        <authorList>
            <consortium name="Caenorhabditis japonica Sequencing Consortium"/>
            <person name="Wilson R.K."/>
        </authorList>
    </citation>
    <scope>NUCLEOTIDE SEQUENCE [LARGE SCALE GENOMIC DNA]</scope>
    <source>
        <strain evidence="2">DF5081</strain>
    </source>
</reference>
<sequence length="175" mass="19906">MTKKAQSQGVMNFIKKYLFKSENYKFDDGTSQAINVPYPDSGIYENYILHYSDATNTELLSINIDQLYSEVVDLTAAQMERAYEYIYEERDPGNSTSTNVLITVGVDGMWADDGSATYYLHRLQLRNGFRSIVVSIGENWSSLSVLAESEDWYFKATDANGQWVADQISRIICNL</sequence>